<keyword evidence="3" id="KW-1185">Reference proteome</keyword>
<evidence type="ECO:0000313" key="2">
    <source>
        <dbReference type="EMBL" id="RIJ32825.1"/>
    </source>
</evidence>
<dbReference type="SMART" id="SM00671">
    <property type="entry name" value="SEL1"/>
    <property type="match status" value="2"/>
</dbReference>
<gene>
    <name evidence="2" type="ORF">D1223_02970</name>
</gene>
<dbReference type="InterPro" id="IPR006597">
    <property type="entry name" value="Sel1-like"/>
</dbReference>
<proteinExistence type="predicted"/>
<dbReference type="InterPro" id="IPR011990">
    <property type="entry name" value="TPR-like_helical_dom_sf"/>
</dbReference>
<reference evidence="2 3" key="1">
    <citation type="submission" date="2018-08" db="EMBL/GenBank/DDBJ databases">
        <title>Henriciella mobilis sp. nov., isolated from seawater.</title>
        <authorList>
            <person name="Cheng H."/>
            <person name="Wu Y.-H."/>
            <person name="Xu X.-W."/>
            <person name="Guo L.-L."/>
        </authorList>
    </citation>
    <scope>NUCLEOTIDE SEQUENCE [LARGE SCALE GENOMIC DNA]</scope>
    <source>
        <strain evidence="2 3">JN25</strain>
    </source>
</reference>
<dbReference type="RefSeq" id="WP_119374906.1">
    <property type="nucleotide sequence ID" value="NZ_QWFX01000005.1"/>
</dbReference>
<dbReference type="EMBL" id="QWFX01000005">
    <property type="protein sequence ID" value="RIJ32825.1"/>
    <property type="molecule type" value="Genomic_DNA"/>
</dbReference>
<dbReference type="SUPFAM" id="SSF81901">
    <property type="entry name" value="HCP-like"/>
    <property type="match status" value="1"/>
</dbReference>
<name>A0A399RTM0_9PROT</name>
<evidence type="ECO:0000256" key="1">
    <source>
        <dbReference type="SAM" id="SignalP"/>
    </source>
</evidence>
<comment type="caution">
    <text evidence="2">The sequence shown here is derived from an EMBL/GenBank/DDBJ whole genome shotgun (WGS) entry which is preliminary data.</text>
</comment>
<accession>A0A399RTM0</accession>
<feature type="signal peptide" evidence="1">
    <location>
        <begin position="1"/>
        <end position="19"/>
    </location>
</feature>
<keyword evidence="1" id="KW-0732">Signal</keyword>
<dbReference type="AlphaFoldDB" id="A0A399RTM0"/>
<dbReference type="Proteomes" id="UP000266385">
    <property type="component" value="Unassembled WGS sequence"/>
</dbReference>
<dbReference type="OrthoDB" id="8235393at2"/>
<feature type="chain" id="PRO_5017327687" evidence="1">
    <location>
        <begin position="20"/>
        <end position="328"/>
    </location>
</feature>
<sequence length="328" mass="34352">MIRLFLVAFLTGTMTLASAAAQSEELNAAVDAYLKEDYSHIDVIARYAEDGEPEAIAILGQAYLYGFGIEADQLLGIALLEQAASLGERSSTVHLGRVFEFGLEGIPANPETAAKWYVEAARGGDTRSAPAALKRLPRDIVIAAGGAAWAREAGAARPVSIEPLEEKVVIVPSPASALLGTSSPPPPLRMNDGTPFPIFADTKLSAAGDAAASCFVVLKPEIERQKLALEDLMKLDGFGASEAGGSRHSELAETDRKLAAMRDALKASEAVLGDPKRNGNLTAEDVRLALIVHSEALGSRPQTGPAASLCAARLVPLIGESAGWTDGR</sequence>
<dbReference type="Pfam" id="PF08238">
    <property type="entry name" value="Sel1"/>
    <property type="match status" value="2"/>
</dbReference>
<organism evidence="2 3">
    <name type="scientific">Henriciella mobilis</name>
    <dbReference type="NCBI Taxonomy" id="2305467"/>
    <lineage>
        <taxon>Bacteria</taxon>
        <taxon>Pseudomonadati</taxon>
        <taxon>Pseudomonadota</taxon>
        <taxon>Alphaproteobacteria</taxon>
        <taxon>Hyphomonadales</taxon>
        <taxon>Hyphomonadaceae</taxon>
        <taxon>Henriciella</taxon>
    </lineage>
</organism>
<protein>
    <submittedName>
        <fullName evidence="2">Sel1 repeat family protein</fullName>
    </submittedName>
</protein>
<evidence type="ECO:0000313" key="3">
    <source>
        <dbReference type="Proteomes" id="UP000266385"/>
    </source>
</evidence>
<dbReference type="Gene3D" id="1.25.40.10">
    <property type="entry name" value="Tetratricopeptide repeat domain"/>
    <property type="match status" value="1"/>
</dbReference>